<sequence>MDEKGEVLSGDIILTILIATIIISGIGYFINSELNSTEVSKTGIARMAGEKVAETINLVYTNGPGYMVNITLPDGNYTITVNDTGVYVNNITKIDIIPENSNLISPTSMNPGETWEIIYDQNSDKIIFTKIS</sequence>
<evidence type="ECO:0000313" key="2">
    <source>
        <dbReference type="EMBL" id="ADP77460.1"/>
    </source>
</evidence>
<dbReference type="Proteomes" id="UP000002315">
    <property type="component" value="Chromosome"/>
</dbReference>
<dbReference type="KEGG" id="mfv:Mfer_0661"/>
<dbReference type="HOGENOM" id="CLU_149768_0_0_2"/>
<evidence type="ECO:0000313" key="3">
    <source>
        <dbReference type="Proteomes" id="UP000002315"/>
    </source>
</evidence>
<protein>
    <recommendedName>
        <fullName evidence="4">Flagellin</fullName>
    </recommendedName>
</protein>
<reference evidence="2 3" key="1">
    <citation type="journal article" date="2010" name="Stand. Genomic Sci.">
        <title>Complete genome sequence of Methanothermus fervidus type strain (V24S).</title>
        <authorList>
            <person name="Anderson I."/>
            <person name="Djao O.D."/>
            <person name="Misra M."/>
            <person name="Chertkov O."/>
            <person name="Nolan M."/>
            <person name="Lucas S."/>
            <person name="Lapidus A."/>
            <person name="Del Rio T.G."/>
            <person name="Tice H."/>
            <person name="Cheng J.F."/>
            <person name="Tapia R."/>
            <person name="Han C."/>
            <person name="Goodwin L."/>
            <person name="Pitluck S."/>
            <person name="Liolios K."/>
            <person name="Ivanova N."/>
            <person name="Mavromatis K."/>
            <person name="Mikhailova N."/>
            <person name="Pati A."/>
            <person name="Brambilla E."/>
            <person name="Chen A."/>
            <person name="Palaniappan K."/>
            <person name="Land M."/>
            <person name="Hauser L."/>
            <person name="Chang Y.J."/>
            <person name="Jeffries C.D."/>
            <person name="Sikorski J."/>
            <person name="Spring S."/>
            <person name="Rohde M."/>
            <person name="Eichinger K."/>
            <person name="Huber H."/>
            <person name="Wirth R."/>
            <person name="Goker M."/>
            <person name="Detter J.C."/>
            <person name="Woyke T."/>
            <person name="Bristow J."/>
            <person name="Eisen J.A."/>
            <person name="Markowitz V."/>
            <person name="Hugenholtz P."/>
            <person name="Klenk H.P."/>
            <person name="Kyrpides N.C."/>
        </authorList>
    </citation>
    <scope>NUCLEOTIDE SEQUENCE [LARGE SCALE GENOMIC DNA]</scope>
    <source>
        <strain evidence="3">ATCC 43054 / DSM 2088 / JCM 10308 / V24 S</strain>
    </source>
</reference>
<dbReference type="STRING" id="523846.Mfer_0661"/>
<name>E3GYS8_METFV</name>
<keyword evidence="3" id="KW-1185">Reference proteome</keyword>
<keyword evidence="1" id="KW-0472">Membrane</keyword>
<feature type="transmembrane region" description="Helical" evidence="1">
    <location>
        <begin position="12"/>
        <end position="31"/>
    </location>
</feature>
<dbReference type="OrthoDB" id="81731at2157"/>
<keyword evidence="1" id="KW-0812">Transmembrane</keyword>
<evidence type="ECO:0008006" key="4">
    <source>
        <dbReference type="Google" id="ProtNLM"/>
    </source>
</evidence>
<gene>
    <name evidence="2" type="ordered locus">Mfer_0661</name>
</gene>
<organism evidence="2 3">
    <name type="scientific">Methanothermus fervidus (strain ATCC 43054 / DSM 2088 / JCM 10308 / V24 S)</name>
    <dbReference type="NCBI Taxonomy" id="523846"/>
    <lineage>
        <taxon>Archaea</taxon>
        <taxon>Methanobacteriati</taxon>
        <taxon>Methanobacteriota</taxon>
        <taxon>Methanomada group</taxon>
        <taxon>Methanobacteria</taxon>
        <taxon>Methanobacteriales</taxon>
        <taxon>Methanothermaceae</taxon>
        <taxon>Methanothermus</taxon>
    </lineage>
</organism>
<proteinExistence type="predicted"/>
<accession>E3GYS8</accession>
<dbReference type="EMBL" id="CP002278">
    <property type="protein sequence ID" value="ADP77460.1"/>
    <property type="molecule type" value="Genomic_DNA"/>
</dbReference>
<evidence type="ECO:0000256" key="1">
    <source>
        <dbReference type="SAM" id="Phobius"/>
    </source>
</evidence>
<dbReference type="AlphaFoldDB" id="E3GYS8"/>
<keyword evidence="1" id="KW-1133">Transmembrane helix</keyword>